<dbReference type="Proteomes" id="UP001151760">
    <property type="component" value="Unassembled WGS sequence"/>
</dbReference>
<reference evidence="2" key="1">
    <citation type="journal article" date="2022" name="Int. J. Mol. Sci.">
        <title>Draft Genome of Tanacetum Coccineum: Genomic Comparison of Closely Related Tanacetum-Family Plants.</title>
        <authorList>
            <person name="Yamashiro T."/>
            <person name="Shiraishi A."/>
            <person name="Nakayama K."/>
            <person name="Satake H."/>
        </authorList>
    </citation>
    <scope>NUCLEOTIDE SEQUENCE</scope>
</reference>
<reference evidence="2" key="2">
    <citation type="submission" date="2022-01" db="EMBL/GenBank/DDBJ databases">
        <authorList>
            <person name="Yamashiro T."/>
            <person name="Shiraishi A."/>
            <person name="Satake H."/>
            <person name="Nakayama K."/>
        </authorList>
    </citation>
    <scope>NUCLEOTIDE SEQUENCE</scope>
</reference>
<proteinExistence type="predicted"/>
<feature type="region of interest" description="Disordered" evidence="1">
    <location>
        <begin position="175"/>
        <end position="212"/>
    </location>
</feature>
<name>A0ABQ4Z043_9ASTR</name>
<gene>
    <name evidence="2" type="ORF">Tco_0750040</name>
</gene>
<comment type="caution">
    <text evidence="2">The sequence shown here is derived from an EMBL/GenBank/DDBJ whole genome shotgun (WGS) entry which is preliminary data.</text>
</comment>
<evidence type="ECO:0000313" key="3">
    <source>
        <dbReference type="Proteomes" id="UP001151760"/>
    </source>
</evidence>
<evidence type="ECO:0000256" key="1">
    <source>
        <dbReference type="SAM" id="MobiDB-lite"/>
    </source>
</evidence>
<accession>A0ABQ4Z043</accession>
<sequence length="295" mass="31168">MAFSTILVASRRGQRHLDNLIDHAWRTPRGSPAVPVCSNDPVMSSPVPVRCHLPLAVVEVNSPLRSAALNSISPTPPAADLLANQKSLYCLLGAPDFNSVISDICDECEGSNSGGNEVGADVGKGGGASGLVGESMKGSGNGSEWEVAAASALIRICDAGGGDIASSLATSDSGPCWQELGAPPPPPRQSQHPSRHPHPPHRASLSYQHHHPPKCPSHYIRHSLFKVKAGIVVRITHPGSSSSSSSGLPQDQTPAHNQVIVQWVRHPQHSAWSSATDLILSMLRTWKIIMVRVVA</sequence>
<keyword evidence="3" id="KW-1185">Reference proteome</keyword>
<dbReference type="EMBL" id="BQNB010010906">
    <property type="protein sequence ID" value="GJS83499.1"/>
    <property type="molecule type" value="Genomic_DNA"/>
</dbReference>
<protein>
    <submittedName>
        <fullName evidence="2">Uncharacterized protein</fullName>
    </submittedName>
</protein>
<organism evidence="2 3">
    <name type="scientific">Tanacetum coccineum</name>
    <dbReference type="NCBI Taxonomy" id="301880"/>
    <lineage>
        <taxon>Eukaryota</taxon>
        <taxon>Viridiplantae</taxon>
        <taxon>Streptophyta</taxon>
        <taxon>Embryophyta</taxon>
        <taxon>Tracheophyta</taxon>
        <taxon>Spermatophyta</taxon>
        <taxon>Magnoliopsida</taxon>
        <taxon>eudicotyledons</taxon>
        <taxon>Gunneridae</taxon>
        <taxon>Pentapetalae</taxon>
        <taxon>asterids</taxon>
        <taxon>campanulids</taxon>
        <taxon>Asterales</taxon>
        <taxon>Asteraceae</taxon>
        <taxon>Asteroideae</taxon>
        <taxon>Anthemideae</taxon>
        <taxon>Anthemidinae</taxon>
        <taxon>Tanacetum</taxon>
    </lineage>
</organism>
<evidence type="ECO:0000313" key="2">
    <source>
        <dbReference type="EMBL" id="GJS83499.1"/>
    </source>
</evidence>